<evidence type="ECO:0000313" key="2">
    <source>
        <dbReference type="EMBL" id="QTX02606.1"/>
    </source>
</evidence>
<organism evidence="2 4">
    <name type="scientific">Loofah witches'-broom phytoplasma</name>
    <dbReference type="NCBI Taxonomy" id="35773"/>
    <lineage>
        <taxon>Bacteria</taxon>
        <taxon>Bacillati</taxon>
        <taxon>Mycoplasmatota</taxon>
        <taxon>Mollicutes</taxon>
        <taxon>Acholeplasmatales</taxon>
        <taxon>Acholeplasmataceae</taxon>
        <taxon>Candidatus Phytoplasma</taxon>
        <taxon>16SrVIII (Loofah witches'-broom group)</taxon>
    </lineage>
</organism>
<dbReference type="EMBL" id="CP054393">
    <property type="protein sequence ID" value="QTX03031.1"/>
    <property type="molecule type" value="Genomic_DNA"/>
</dbReference>
<dbReference type="InterPro" id="IPR021970">
    <property type="entry name" value="SVM_signal"/>
</dbReference>
<evidence type="ECO:0000313" key="4">
    <source>
        <dbReference type="Proteomes" id="UP000672038"/>
    </source>
</evidence>
<accession>A0A975FIG9</accession>
<dbReference type="KEGG" id="pluf:LFWB_0360"/>
<protein>
    <submittedName>
        <fullName evidence="2">Secreted protein, SAP19/SAP40-like</fullName>
    </submittedName>
</protein>
<dbReference type="AlphaFoldDB" id="A0A975FIG9"/>
<feature type="domain" description="Sequence-variable mosaic (SVM) signal sequence" evidence="1">
    <location>
        <begin position="1"/>
        <end position="33"/>
    </location>
</feature>
<dbReference type="RefSeq" id="WP_210954530.1">
    <property type="nucleotide sequence ID" value="NZ_CP054393.1"/>
</dbReference>
<evidence type="ECO:0000313" key="3">
    <source>
        <dbReference type="EMBL" id="QTX03031.1"/>
    </source>
</evidence>
<keyword evidence="4" id="KW-1185">Reference proteome</keyword>
<evidence type="ECO:0000259" key="1">
    <source>
        <dbReference type="Pfam" id="PF12113"/>
    </source>
</evidence>
<proteinExistence type="predicted"/>
<dbReference type="EMBL" id="CP054393">
    <property type="protein sequence ID" value="QTX02606.1"/>
    <property type="molecule type" value="Genomic_DNA"/>
</dbReference>
<dbReference type="KEGG" id="pluf:LFWB_4650"/>
<reference evidence="2" key="1">
    <citation type="submission" date="2020-06" db="EMBL/GenBank/DDBJ databases">
        <title>Complete genome sequence of Candidatus Phytoplasma luffae NCHU2019.</title>
        <authorList>
            <person name="Cho S.-T."/>
            <person name="Tan C.-M."/>
            <person name="Li J.-R."/>
            <person name="Chien Y.-Y."/>
            <person name="Chiu Y.-C."/>
            <person name="Yang J.-Y."/>
            <person name="Kuo C.-H."/>
        </authorList>
    </citation>
    <scope>NUCLEOTIDE SEQUENCE</scope>
    <source>
        <strain evidence="2">NCHU2019</strain>
    </source>
</reference>
<dbReference type="Pfam" id="PF12113">
    <property type="entry name" value="SVM_signal"/>
    <property type="match status" value="1"/>
</dbReference>
<sequence>MIKLEKQLSLFSLFFIICLGLLFIVDNKQVMGMNNNPSQNNSNGDNNIDEYRIFQNLLSIQERTIQQIINALRNHNSEVEINTLLNQSEQIHQQIITHQQRQLNNQHQFMINFERNITKIQLEREHLSLIQEMNTAINNIPIYASTEQINVLRNIQIRMDQNRRQINIIIQQLQNNPNPPNNNRRR</sequence>
<gene>
    <name evidence="2" type="ORF">LFWB_0360</name>
    <name evidence="3" type="ORF">LFWB_4650</name>
</gene>
<dbReference type="Proteomes" id="UP000672038">
    <property type="component" value="Chromosome"/>
</dbReference>
<name>A0A975FIG9_LOWBP</name>